<keyword evidence="2" id="KW-1185">Reference proteome</keyword>
<name>A0A177AW82_9BILA</name>
<accession>A0A177AW82</accession>
<dbReference type="SUPFAM" id="SSF56672">
    <property type="entry name" value="DNA/RNA polymerases"/>
    <property type="match status" value="1"/>
</dbReference>
<proteinExistence type="predicted"/>
<evidence type="ECO:0000313" key="1">
    <source>
        <dbReference type="EMBL" id="OAF66277.1"/>
    </source>
</evidence>
<comment type="caution">
    <text evidence="1">The sequence shown here is derived from an EMBL/GenBank/DDBJ whole genome shotgun (WGS) entry which is preliminary data.</text>
</comment>
<gene>
    <name evidence="1" type="ORF">A3Q56_06004</name>
</gene>
<dbReference type="EMBL" id="LWCA01000982">
    <property type="protein sequence ID" value="OAF66277.1"/>
    <property type="molecule type" value="Genomic_DNA"/>
</dbReference>
<organism evidence="1 2">
    <name type="scientific">Intoshia linei</name>
    <dbReference type="NCBI Taxonomy" id="1819745"/>
    <lineage>
        <taxon>Eukaryota</taxon>
        <taxon>Metazoa</taxon>
        <taxon>Spiralia</taxon>
        <taxon>Lophotrochozoa</taxon>
        <taxon>Mesozoa</taxon>
        <taxon>Orthonectida</taxon>
        <taxon>Rhopaluridae</taxon>
        <taxon>Intoshia</taxon>
    </lineage>
</organism>
<protein>
    <submittedName>
        <fullName evidence="1">Uncharacterized protein</fullName>
    </submittedName>
</protein>
<dbReference type="AlphaFoldDB" id="A0A177AW82"/>
<sequence length="132" mass="15193">MIDPIFSSEATAVEYIAHEKPHLYVNKKSQILKSPLYTDECDYSPSPLKGLIDGQTPMYRLFQKSLKLVIGINPNYFDEEKQWLNNIYKPVNNKQKVLTLNKAVFGNENMGIKCISSTASTGYQWAYKKFFD</sequence>
<evidence type="ECO:0000313" key="2">
    <source>
        <dbReference type="Proteomes" id="UP000078046"/>
    </source>
</evidence>
<reference evidence="1 2" key="1">
    <citation type="submission" date="2016-04" db="EMBL/GenBank/DDBJ databases">
        <title>The genome of Intoshia linei affirms orthonectids as highly simplified spiralians.</title>
        <authorList>
            <person name="Mikhailov K.V."/>
            <person name="Slusarev G.S."/>
            <person name="Nikitin M.A."/>
            <person name="Logacheva M.D."/>
            <person name="Penin A."/>
            <person name="Aleoshin V."/>
            <person name="Panchin Y.V."/>
        </authorList>
    </citation>
    <scope>NUCLEOTIDE SEQUENCE [LARGE SCALE GENOMIC DNA]</scope>
    <source>
        <strain evidence="1">Intl2013</strain>
        <tissue evidence="1">Whole animal</tissue>
    </source>
</reference>
<dbReference type="Proteomes" id="UP000078046">
    <property type="component" value="Unassembled WGS sequence"/>
</dbReference>
<dbReference type="InterPro" id="IPR043502">
    <property type="entry name" value="DNA/RNA_pol_sf"/>
</dbReference>